<dbReference type="CDD" id="cd10801">
    <property type="entry name" value="LamB_YcsF_like_1"/>
    <property type="match status" value="1"/>
</dbReference>
<dbReference type="InterPro" id="IPR011330">
    <property type="entry name" value="Glyco_hydro/deAcase_b/a-brl"/>
</dbReference>
<dbReference type="GO" id="GO:0017168">
    <property type="term" value="F:5-oxoprolinase (ATP-hydrolyzing) activity"/>
    <property type="evidence" value="ECO:0007669"/>
    <property type="project" value="UniProtKB-EC"/>
</dbReference>
<evidence type="ECO:0000313" key="2">
    <source>
        <dbReference type="Proteomes" id="UP000829517"/>
    </source>
</evidence>
<protein>
    <submittedName>
        <fullName evidence="1">5-oxoprolinase subunit PxpA</fullName>
        <ecNumber evidence="1">3.5.2.9</ecNumber>
    </submittedName>
</protein>
<proteinExistence type="predicted"/>
<reference evidence="1 2" key="1">
    <citation type="submission" date="2021-01" db="EMBL/GenBank/DDBJ databases">
        <title>Genome sequencing of Joostella atrarenae M1-2 (= KCTC 23194).</title>
        <authorList>
            <person name="Zakaria M.R."/>
            <person name="Lam M.Q."/>
            <person name="Chong C.S."/>
        </authorList>
    </citation>
    <scope>NUCLEOTIDE SEQUENCE [LARGE SCALE GENOMIC DNA]</scope>
    <source>
        <strain evidence="1 2">M1-2</strain>
    </source>
</reference>
<dbReference type="SUPFAM" id="SSF88713">
    <property type="entry name" value="Glycoside hydrolase/deacetylase"/>
    <property type="match status" value="1"/>
</dbReference>
<dbReference type="EMBL" id="JAETXX010000002">
    <property type="protein sequence ID" value="MCF8714226.1"/>
    <property type="molecule type" value="Genomic_DNA"/>
</dbReference>
<keyword evidence="1" id="KW-0378">Hydrolase</keyword>
<dbReference type="EC" id="3.5.2.9" evidence="1"/>
<dbReference type="Pfam" id="PF03746">
    <property type="entry name" value="LamB_YcsF"/>
    <property type="match status" value="1"/>
</dbReference>
<dbReference type="PANTHER" id="PTHR30292:SF0">
    <property type="entry name" value="5-OXOPROLINASE SUBUNIT A"/>
    <property type="match status" value="1"/>
</dbReference>
<gene>
    <name evidence="1" type="primary">pxpA</name>
    <name evidence="1" type="ORF">JM658_05230</name>
</gene>
<dbReference type="Proteomes" id="UP000829517">
    <property type="component" value="Unassembled WGS sequence"/>
</dbReference>
<accession>A0ABS9J1D2</accession>
<sequence>MIEVNINCDLGEGTSNEASIMPYIQSCNIACGGHVGNRNTIAEAIQIALKNDVAIGAHPSYPDVENFGRVSMSISNEDLVNTIQKQMKLFDEVLSEYDATLHHIKPHGALYNDIAKDDKLAIVFLSAIADYKNRAAIYVPFGSVVAKKALEEGFTIYYEAFADRAYNDDLSLVSRKLPNSLITDKNQVLEQIMHIKNKEAVISINNKAIPMEAATFCVHSDTENAIEIVEFLYKNFQTANIG</sequence>
<organism evidence="1 2">
    <name type="scientific">Joostella atrarenae</name>
    <dbReference type="NCBI Taxonomy" id="679257"/>
    <lineage>
        <taxon>Bacteria</taxon>
        <taxon>Pseudomonadati</taxon>
        <taxon>Bacteroidota</taxon>
        <taxon>Flavobacteriia</taxon>
        <taxon>Flavobacteriales</taxon>
        <taxon>Flavobacteriaceae</taxon>
        <taxon>Joostella</taxon>
    </lineage>
</organism>
<dbReference type="NCBIfam" id="NF003816">
    <property type="entry name" value="PRK05406.1-5"/>
    <property type="match status" value="1"/>
</dbReference>
<dbReference type="InterPro" id="IPR005501">
    <property type="entry name" value="LamB/YcsF/PxpA-like"/>
</dbReference>
<dbReference type="PANTHER" id="PTHR30292">
    <property type="entry name" value="UNCHARACTERIZED PROTEIN YBGL-RELATED"/>
    <property type="match status" value="1"/>
</dbReference>
<name>A0ABS9J1D2_9FLAO</name>
<comment type="caution">
    <text evidence="1">The sequence shown here is derived from an EMBL/GenBank/DDBJ whole genome shotgun (WGS) entry which is preliminary data.</text>
</comment>
<keyword evidence="2" id="KW-1185">Reference proteome</keyword>
<dbReference type="RefSeq" id="WP_236958188.1">
    <property type="nucleotide sequence ID" value="NZ_JAETXX010000002.1"/>
</dbReference>
<evidence type="ECO:0000313" key="1">
    <source>
        <dbReference type="EMBL" id="MCF8714226.1"/>
    </source>
</evidence>
<dbReference type="Gene3D" id="3.20.20.370">
    <property type="entry name" value="Glycoside hydrolase/deacetylase"/>
    <property type="match status" value="1"/>
</dbReference>
<dbReference type="NCBIfam" id="NF003814">
    <property type="entry name" value="PRK05406.1-3"/>
    <property type="match status" value="1"/>
</dbReference>